<dbReference type="GO" id="GO:0016787">
    <property type="term" value="F:hydrolase activity"/>
    <property type="evidence" value="ECO:0007669"/>
    <property type="project" value="UniProtKB-KW"/>
</dbReference>
<reference evidence="3" key="1">
    <citation type="submission" date="2020-10" db="EMBL/GenBank/DDBJ databases">
        <title>Paenihalocynthiibacter styelae gen. nov., sp. nov., isolated from stalked sea squirt Styela clava.</title>
        <authorList>
            <person name="Kim Y.-O."/>
            <person name="Yoon J.-H."/>
        </authorList>
    </citation>
    <scope>NUCLEOTIDE SEQUENCE</scope>
    <source>
        <strain evidence="3">MYP1-1</strain>
    </source>
</reference>
<feature type="domain" description="Cell wall hydrolase SleB" evidence="2">
    <location>
        <begin position="106"/>
        <end position="215"/>
    </location>
</feature>
<dbReference type="Pfam" id="PF07486">
    <property type="entry name" value="Hydrolase_2"/>
    <property type="match status" value="1"/>
</dbReference>
<dbReference type="InterPro" id="IPR042047">
    <property type="entry name" value="SleB_dom1"/>
</dbReference>
<gene>
    <name evidence="3" type="ORF">H1D41_06495</name>
</gene>
<dbReference type="Proteomes" id="UP000640583">
    <property type="component" value="Unassembled WGS sequence"/>
</dbReference>
<dbReference type="Gene3D" id="1.10.10.2520">
    <property type="entry name" value="Cell wall hydrolase SleB, domain 1"/>
    <property type="match status" value="1"/>
</dbReference>
<evidence type="ECO:0000259" key="2">
    <source>
        <dbReference type="Pfam" id="PF07486"/>
    </source>
</evidence>
<proteinExistence type="predicted"/>
<accession>A0A8J7LPU0</accession>
<keyword evidence="3" id="KW-0378">Hydrolase</keyword>
<keyword evidence="1" id="KW-0732">Signal</keyword>
<keyword evidence="4" id="KW-1185">Reference proteome</keyword>
<dbReference type="InterPro" id="IPR011105">
    <property type="entry name" value="Cell_wall_hydrolase_SleB"/>
</dbReference>
<evidence type="ECO:0000313" key="4">
    <source>
        <dbReference type="Proteomes" id="UP000640583"/>
    </source>
</evidence>
<comment type="caution">
    <text evidence="3">The sequence shown here is derived from an EMBL/GenBank/DDBJ whole genome shotgun (WGS) entry which is preliminary data.</text>
</comment>
<evidence type="ECO:0000256" key="1">
    <source>
        <dbReference type="SAM" id="SignalP"/>
    </source>
</evidence>
<sequence>MTAAAGFILALTGFGAVADTTNPAEGDFAEQLTMMIGAERAALGEVRTSRLRQLTLPPVETRDAARTATPAGDVEYTRDWVNAQPTPAASADLTCLSEALYFEARGESVEGQFAVAEVILNRVDSARFPNSVCGVINQGTGRKYQCQFTYTCDGRAEIVNEPRAYDQVQKVAATMLNGGERSLTSGATYYHTRAVNPRWARQFNRTAAIGVHLFYKPPQRLSQYN</sequence>
<feature type="signal peptide" evidence="1">
    <location>
        <begin position="1"/>
        <end position="18"/>
    </location>
</feature>
<feature type="chain" id="PRO_5035221403" evidence="1">
    <location>
        <begin position="19"/>
        <end position="225"/>
    </location>
</feature>
<name>A0A8J7LPU0_9RHOB</name>
<dbReference type="AlphaFoldDB" id="A0A8J7LPU0"/>
<protein>
    <submittedName>
        <fullName evidence="3">Cell wall hydrolase</fullName>
    </submittedName>
</protein>
<organism evidence="3 4">
    <name type="scientific">Halocynthiibacter styelae</name>
    <dbReference type="NCBI Taxonomy" id="2761955"/>
    <lineage>
        <taxon>Bacteria</taxon>
        <taxon>Pseudomonadati</taxon>
        <taxon>Pseudomonadota</taxon>
        <taxon>Alphaproteobacteria</taxon>
        <taxon>Rhodobacterales</taxon>
        <taxon>Paracoccaceae</taxon>
        <taxon>Halocynthiibacter</taxon>
    </lineage>
</organism>
<dbReference type="EMBL" id="JADCKQ010000004">
    <property type="protein sequence ID" value="MBI1493277.1"/>
    <property type="molecule type" value="Genomic_DNA"/>
</dbReference>
<evidence type="ECO:0000313" key="3">
    <source>
        <dbReference type="EMBL" id="MBI1493277.1"/>
    </source>
</evidence>